<evidence type="ECO:0000313" key="2">
    <source>
        <dbReference type="Proteomes" id="UP000309389"/>
    </source>
</evidence>
<organism evidence="1 2">
    <name type="scientific">Alteraurantiacibacter aquimixticola</name>
    <dbReference type="NCBI Taxonomy" id="2489173"/>
    <lineage>
        <taxon>Bacteria</taxon>
        <taxon>Pseudomonadati</taxon>
        <taxon>Pseudomonadota</taxon>
        <taxon>Alphaproteobacteria</taxon>
        <taxon>Sphingomonadales</taxon>
        <taxon>Erythrobacteraceae</taxon>
        <taxon>Alteraurantiacibacter</taxon>
    </lineage>
</organism>
<accession>A0A4T3F4W2</accession>
<name>A0A4T3F4W2_9SPHN</name>
<dbReference type="AlphaFoldDB" id="A0A4T3F4W2"/>
<comment type="caution">
    <text evidence="1">The sequence shown here is derived from an EMBL/GenBank/DDBJ whole genome shotgun (WGS) entry which is preliminary data.</text>
</comment>
<sequence>MMPGREAGWMVPLADLSLILFVLTGTALSGLSGMPEDEYLPATRPRSASGAIETGIASAVHADAPGAPPLSEWLAAYRPMEGEQLTIQGFYAPEDRPAIRERTEQWAAEAHEAGVEARVILQPAESSQVIALFAHDRNMELARSLLEAEHD</sequence>
<dbReference type="Proteomes" id="UP000309389">
    <property type="component" value="Unassembled WGS sequence"/>
</dbReference>
<gene>
    <name evidence="1" type="ORF">E5222_03385</name>
</gene>
<keyword evidence="2" id="KW-1185">Reference proteome</keyword>
<reference evidence="1 2" key="1">
    <citation type="submission" date="2019-04" db="EMBL/GenBank/DDBJ databases">
        <title>Altererythrobacter aquimixticola sp. nov., isolated from sediment of junction between the ocean and a freshwater spring.</title>
        <authorList>
            <person name="Yoon J.-H."/>
        </authorList>
    </citation>
    <scope>NUCLEOTIDE SEQUENCE [LARGE SCALE GENOMIC DNA]</scope>
    <source>
        <strain evidence="1 2">SSKS-13</strain>
    </source>
</reference>
<evidence type="ECO:0000313" key="1">
    <source>
        <dbReference type="EMBL" id="TIX51509.1"/>
    </source>
</evidence>
<dbReference type="RefSeq" id="WP_136692295.1">
    <property type="nucleotide sequence ID" value="NZ_SSHH01000001.1"/>
</dbReference>
<proteinExistence type="predicted"/>
<protein>
    <submittedName>
        <fullName evidence="1">Uncharacterized protein</fullName>
    </submittedName>
</protein>
<dbReference type="EMBL" id="SSHH01000001">
    <property type="protein sequence ID" value="TIX51509.1"/>
    <property type="molecule type" value="Genomic_DNA"/>
</dbReference>
<dbReference type="OrthoDB" id="7411269at2"/>